<evidence type="ECO:0000313" key="3">
    <source>
        <dbReference type="Proteomes" id="UP001529085"/>
    </source>
</evidence>
<reference evidence="2 3" key="1">
    <citation type="submission" date="2023-03" db="EMBL/GenBank/DDBJ databases">
        <title>Strain YYF002 represents a novel species in the genus Winogradskyella isolated from seawater.</title>
        <authorList>
            <person name="Fu Z.-Y."/>
        </authorList>
    </citation>
    <scope>NUCLEOTIDE SEQUENCE [LARGE SCALE GENOMIC DNA]</scope>
    <source>
        <strain evidence="2 3">YYF002</strain>
    </source>
</reference>
<evidence type="ECO:0000313" key="2">
    <source>
        <dbReference type="EMBL" id="MDG4717030.1"/>
    </source>
</evidence>
<gene>
    <name evidence="2" type="ORF">P7122_14175</name>
</gene>
<dbReference type="NCBIfam" id="TIGR03519">
    <property type="entry name" value="T9SS_PorP_fam"/>
    <property type="match status" value="1"/>
</dbReference>
<dbReference type="InterPro" id="IPR019861">
    <property type="entry name" value="PorP/SprF_Bacteroidetes"/>
</dbReference>
<organism evidence="2 3">
    <name type="scientific">Winogradskyella marincola</name>
    <dbReference type="NCBI Taxonomy" id="3037795"/>
    <lineage>
        <taxon>Bacteria</taxon>
        <taxon>Pseudomonadati</taxon>
        <taxon>Bacteroidota</taxon>
        <taxon>Flavobacteriia</taxon>
        <taxon>Flavobacteriales</taxon>
        <taxon>Flavobacteriaceae</taxon>
        <taxon>Winogradskyella</taxon>
    </lineage>
</organism>
<protein>
    <submittedName>
        <fullName evidence="2">Type IX secretion system membrane protein PorP/SprF</fullName>
    </submittedName>
</protein>
<dbReference type="RefSeq" id="WP_278006456.1">
    <property type="nucleotide sequence ID" value="NZ_JARSBN010000009.1"/>
</dbReference>
<keyword evidence="1" id="KW-0732">Signal</keyword>
<feature type="chain" id="PRO_5046155142" evidence="1">
    <location>
        <begin position="20"/>
        <end position="302"/>
    </location>
</feature>
<sequence length="302" mass="33632">MKKLSILFFAFLFAMQLHAQQDPQYTQYMYNMNVLNPAYAGSTETISIGALYRTQWNSLEGAPETATLSIHSPVGRQVGLGLSIIKDEIGPVSETNAYADFSYTVPLANSHKLAFGIKAGATFHDIGLSNRVVLDQDDPFVTDINSVTPNIGAGIYFYKTNKYYASLSMPNMMNSVHIDRQGNKIGSEVQHLFATAGYVFDLSENYKLKPHTLVKMSSESPVSFDINANLFMYDFVELGLGYRLQDSFTGMVNFLVTPGLRIGYAYDNIVSDLNIATSGSHEVFISFDIKKYKKVSNSPRFF</sequence>
<evidence type="ECO:0000256" key="1">
    <source>
        <dbReference type="SAM" id="SignalP"/>
    </source>
</evidence>
<feature type="signal peptide" evidence="1">
    <location>
        <begin position="1"/>
        <end position="19"/>
    </location>
</feature>
<accession>A0ABT6G4W0</accession>
<comment type="caution">
    <text evidence="2">The sequence shown here is derived from an EMBL/GenBank/DDBJ whole genome shotgun (WGS) entry which is preliminary data.</text>
</comment>
<dbReference type="Pfam" id="PF11751">
    <property type="entry name" value="PorP_SprF"/>
    <property type="match status" value="1"/>
</dbReference>
<name>A0ABT6G4W0_9FLAO</name>
<dbReference type="Proteomes" id="UP001529085">
    <property type="component" value="Unassembled WGS sequence"/>
</dbReference>
<keyword evidence="3" id="KW-1185">Reference proteome</keyword>
<proteinExistence type="predicted"/>
<dbReference type="EMBL" id="JARSBN010000009">
    <property type="protein sequence ID" value="MDG4717030.1"/>
    <property type="molecule type" value="Genomic_DNA"/>
</dbReference>